<dbReference type="PANTHER" id="PTHR38111">
    <property type="entry name" value="ZN(2)-C6 FUNGAL-TYPE DOMAIN-CONTAINING PROTEIN-RELATED"/>
    <property type="match status" value="1"/>
</dbReference>
<feature type="compositionally biased region" description="Basic and acidic residues" evidence="1">
    <location>
        <begin position="21"/>
        <end position="53"/>
    </location>
</feature>
<dbReference type="OrthoDB" id="5126878at2759"/>
<accession>A0A2T4CBF6</accession>
<evidence type="ECO:0000313" key="2">
    <source>
        <dbReference type="EMBL" id="PTB78875.1"/>
    </source>
</evidence>
<gene>
    <name evidence="2" type="ORF">M440DRAFT_1461870</name>
</gene>
<feature type="compositionally biased region" description="Basic residues" evidence="1">
    <location>
        <begin position="11"/>
        <end position="20"/>
    </location>
</feature>
<organism evidence="2 3">
    <name type="scientific">Trichoderma longibrachiatum ATCC 18648</name>
    <dbReference type="NCBI Taxonomy" id="983965"/>
    <lineage>
        <taxon>Eukaryota</taxon>
        <taxon>Fungi</taxon>
        <taxon>Dikarya</taxon>
        <taxon>Ascomycota</taxon>
        <taxon>Pezizomycotina</taxon>
        <taxon>Sordariomycetes</taxon>
        <taxon>Hypocreomycetidae</taxon>
        <taxon>Hypocreales</taxon>
        <taxon>Hypocreaceae</taxon>
        <taxon>Trichoderma</taxon>
    </lineage>
</organism>
<dbReference type="EMBL" id="KZ679129">
    <property type="protein sequence ID" value="PTB78875.1"/>
    <property type="molecule type" value="Genomic_DNA"/>
</dbReference>
<dbReference type="InterPro" id="IPR053178">
    <property type="entry name" value="Osmoadaptation_assoc"/>
</dbReference>
<name>A0A2T4CBF6_TRILO</name>
<feature type="region of interest" description="Disordered" evidence="1">
    <location>
        <begin position="1"/>
        <end position="72"/>
    </location>
</feature>
<reference evidence="2 3" key="1">
    <citation type="submission" date="2016-07" db="EMBL/GenBank/DDBJ databases">
        <title>Multiple horizontal gene transfer events from other fungi enriched the ability of initially mycotrophic Trichoderma (Ascomycota) to feed on dead plant biomass.</title>
        <authorList>
            <consortium name="DOE Joint Genome Institute"/>
            <person name="Aerts A."/>
            <person name="Atanasova L."/>
            <person name="Chenthamara K."/>
            <person name="Zhang J."/>
            <person name="Grujic M."/>
            <person name="Henrissat B."/>
            <person name="Kuo A."/>
            <person name="Salamov A."/>
            <person name="Lipzen A."/>
            <person name="Labutti K."/>
            <person name="Barry K."/>
            <person name="Miao Y."/>
            <person name="Rahimi M.J."/>
            <person name="Shen Q."/>
            <person name="Grigoriev I.V."/>
            <person name="Kubicek C.P."/>
            <person name="Druzhinina I.S."/>
        </authorList>
    </citation>
    <scope>NUCLEOTIDE SEQUENCE [LARGE SCALE GENOMIC DNA]</scope>
    <source>
        <strain evidence="2 3">ATCC 18648</strain>
    </source>
</reference>
<evidence type="ECO:0000313" key="3">
    <source>
        <dbReference type="Proteomes" id="UP000240760"/>
    </source>
</evidence>
<dbReference type="Proteomes" id="UP000240760">
    <property type="component" value="Unassembled WGS sequence"/>
</dbReference>
<proteinExistence type="predicted"/>
<evidence type="ECO:0000256" key="1">
    <source>
        <dbReference type="SAM" id="MobiDB-lite"/>
    </source>
</evidence>
<keyword evidence="3" id="KW-1185">Reference proteome</keyword>
<sequence>MTEKVSCNTVRPKKQRKKKTAAVEEQKKRTDKPSSTDVASEREGTVDDNRSLTDRPAASLAPLTDSTWENKGERQHTELLGIEEKGENTHFVDPSLPSTWPKVHINDDKCFRIMTSNYNSSIPPRLDAAAYNEYCFVGKFAQLIMSSRRSYSNNRPQSWILELPHLAAKKALPSSLRYAMHAAALLYHAVTTHDDRAKVAAIGWYLAAIHSYRTTILASTPRKAPVAPVPEVAVGSEGLSISEIAEICVPIMFSFYEGLQGSSSDAELLHHAAATEMLERRGPEKCASGLAHSVMRSLRVREAFYSIMQNRSANFSSPEWLSIPFQQKHKICYDRLIDILLSFTKVLRLPGMNQWGATLRRSVNRVHGLSTSRKAEIEEKALTILAQLQEWWLQFRQEHCEIVTLSSECSLAPEIADLTVASPTSVLMNPLSSSWMVANNETLTASMLSLYSATHMILHTTLLIISLSKAPYLIGPDGQTEVDSHQAAVSTYATGVFNASKHLNMTKPFCGDAFRTTFSMTIVSQFALEDMQRDEARRMLNQWRVHSSQPSRFRTAD</sequence>
<protein>
    <recommendedName>
        <fullName evidence="4">Transcription factor domain-containing protein</fullName>
    </recommendedName>
</protein>
<evidence type="ECO:0008006" key="4">
    <source>
        <dbReference type="Google" id="ProtNLM"/>
    </source>
</evidence>
<dbReference type="AlphaFoldDB" id="A0A2T4CBF6"/>
<dbReference type="PANTHER" id="PTHR38111:SF11">
    <property type="entry name" value="TRANSCRIPTION FACTOR DOMAIN-CONTAINING PROTEIN-RELATED"/>
    <property type="match status" value="1"/>
</dbReference>